<evidence type="ECO:0000259" key="4">
    <source>
        <dbReference type="PROSITE" id="PS50932"/>
    </source>
</evidence>
<dbReference type="SUPFAM" id="SSF53822">
    <property type="entry name" value="Periplasmic binding protein-like I"/>
    <property type="match status" value="1"/>
</dbReference>
<reference evidence="5" key="1">
    <citation type="submission" date="2021-08" db="EMBL/GenBank/DDBJ databases">
        <title>Comparative analyses of Brucepasteria parasyntrophica and Teretinema zuelzerae.</title>
        <authorList>
            <person name="Song Y."/>
            <person name="Brune A."/>
        </authorList>
    </citation>
    <scope>NUCLEOTIDE SEQUENCE</scope>
    <source>
        <strain evidence="5">DSM 1903</strain>
    </source>
</reference>
<name>A0AAE3JID7_9SPIR</name>
<dbReference type="AlphaFoldDB" id="A0AAE3JID7"/>
<dbReference type="Gene3D" id="3.40.50.2300">
    <property type="match status" value="2"/>
</dbReference>
<dbReference type="Pfam" id="PF13377">
    <property type="entry name" value="Peripla_BP_3"/>
    <property type="match status" value="1"/>
</dbReference>
<dbReference type="PROSITE" id="PS50932">
    <property type="entry name" value="HTH_LACI_2"/>
    <property type="match status" value="1"/>
</dbReference>
<evidence type="ECO:0000256" key="1">
    <source>
        <dbReference type="ARBA" id="ARBA00023015"/>
    </source>
</evidence>
<evidence type="ECO:0000256" key="2">
    <source>
        <dbReference type="ARBA" id="ARBA00023125"/>
    </source>
</evidence>
<dbReference type="RefSeq" id="WP_230753840.1">
    <property type="nucleotide sequence ID" value="NZ_JAINWA010000001.1"/>
</dbReference>
<dbReference type="CDD" id="cd01392">
    <property type="entry name" value="HTH_LacI"/>
    <property type="match status" value="1"/>
</dbReference>
<evidence type="ECO:0000313" key="6">
    <source>
        <dbReference type="Proteomes" id="UP001198163"/>
    </source>
</evidence>
<dbReference type="InterPro" id="IPR000843">
    <property type="entry name" value="HTH_LacI"/>
</dbReference>
<comment type="caution">
    <text evidence="5">The sequence shown here is derived from an EMBL/GenBank/DDBJ whole genome shotgun (WGS) entry which is preliminary data.</text>
</comment>
<dbReference type="CDD" id="cd06267">
    <property type="entry name" value="PBP1_LacI_sugar_binding-like"/>
    <property type="match status" value="1"/>
</dbReference>
<dbReference type="SUPFAM" id="SSF47413">
    <property type="entry name" value="lambda repressor-like DNA-binding domains"/>
    <property type="match status" value="1"/>
</dbReference>
<protein>
    <submittedName>
        <fullName evidence="5">LacI family transcriptional regulator</fullName>
    </submittedName>
</protein>
<evidence type="ECO:0000256" key="3">
    <source>
        <dbReference type="ARBA" id="ARBA00023163"/>
    </source>
</evidence>
<dbReference type="Pfam" id="PF00356">
    <property type="entry name" value="LacI"/>
    <property type="match status" value="1"/>
</dbReference>
<sequence>MAVTIHDVAKAAGVSHTTVSWTIHGHPGITEETKARVLKAIEELDYHPNYLARSLVSGKTHTIAVVASFFSSPYEMEVMKGIEQAIVETPSGYLITLYSTLNEDERVLKEIVHGRRADAAIALSICPSEETVALYQKNKIPLVVIDENAPGTLGIQLDNFQGGYAGTEHLLSRGRKKPGLVIGSVGEYYHLSQRERKRGFIQALVERNISYDPSMILSIENYYFEEGKAVLDKALELGMDSLFCAAGDEVAMGILFAAKNRGLDIPSELSLVGYDDISGAALVTPALTTVNQPLSHIGKCAYQETLALLKSCVFEEKTILYKPKLIVRASS</sequence>
<accession>A0AAE3JID7</accession>
<dbReference type="InterPro" id="IPR010982">
    <property type="entry name" value="Lambda_DNA-bd_dom_sf"/>
</dbReference>
<dbReference type="Gene3D" id="1.10.260.40">
    <property type="entry name" value="lambda repressor-like DNA-binding domains"/>
    <property type="match status" value="1"/>
</dbReference>
<dbReference type="Proteomes" id="UP001198163">
    <property type="component" value="Unassembled WGS sequence"/>
</dbReference>
<dbReference type="PANTHER" id="PTHR30146">
    <property type="entry name" value="LACI-RELATED TRANSCRIPTIONAL REPRESSOR"/>
    <property type="match status" value="1"/>
</dbReference>
<organism evidence="5 6">
    <name type="scientific">Teretinema zuelzerae</name>
    <dbReference type="NCBI Taxonomy" id="156"/>
    <lineage>
        <taxon>Bacteria</taxon>
        <taxon>Pseudomonadati</taxon>
        <taxon>Spirochaetota</taxon>
        <taxon>Spirochaetia</taxon>
        <taxon>Spirochaetales</taxon>
        <taxon>Treponemataceae</taxon>
        <taxon>Teretinema</taxon>
    </lineage>
</organism>
<gene>
    <name evidence="5" type="ORF">K7J14_04925</name>
</gene>
<keyword evidence="3" id="KW-0804">Transcription</keyword>
<keyword evidence="2" id="KW-0238">DNA-binding</keyword>
<proteinExistence type="predicted"/>
<evidence type="ECO:0000313" key="5">
    <source>
        <dbReference type="EMBL" id="MCD1654041.1"/>
    </source>
</evidence>
<dbReference type="PANTHER" id="PTHR30146:SF109">
    <property type="entry name" value="HTH-TYPE TRANSCRIPTIONAL REGULATOR GALS"/>
    <property type="match status" value="1"/>
</dbReference>
<keyword evidence="6" id="KW-1185">Reference proteome</keyword>
<dbReference type="GO" id="GO:0003700">
    <property type="term" value="F:DNA-binding transcription factor activity"/>
    <property type="evidence" value="ECO:0007669"/>
    <property type="project" value="TreeGrafter"/>
</dbReference>
<dbReference type="EMBL" id="JAINWA010000001">
    <property type="protein sequence ID" value="MCD1654041.1"/>
    <property type="molecule type" value="Genomic_DNA"/>
</dbReference>
<dbReference type="SMART" id="SM00354">
    <property type="entry name" value="HTH_LACI"/>
    <property type="match status" value="1"/>
</dbReference>
<dbReference type="InterPro" id="IPR028082">
    <property type="entry name" value="Peripla_BP_I"/>
</dbReference>
<feature type="domain" description="HTH lacI-type" evidence="4">
    <location>
        <begin position="3"/>
        <end position="57"/>
    </location>
</feature>
<dbReference type="InterPro" id="IPR046335">
    <property type="entry name" value="LacI/GalR-like_sensor"/>
</dbReference>
<keyword evidence="1" id="KW-0805">Transcription regulation</keyword>
<dbReference type="GO" id="GO:0000976">
    <property type="term" value="F:transcription cis-regulatory region binding"/>
    <property type="evidence" value="ECO:0007669"/>
    <property type="project" value="TreeGrafter"/>
</dbReference>